<evidence type="ECO:0000313" key="3">
    <source>
        <dbReference type="EMBL" id="MFJ1267555.1"/>
    </source>
</evidence>
<dbReference type="EMBL" id="JBGORX010000001">
    <property type="protein sequence ID" value="MFJ1267555.1"/>
    <property type="molecule type" value="Genomic_DNA"/>
</dbReference>
<proteinExistence type="predicted"/>
<dbReference type="Proteomes" id="UP001615550">
    <property type="component" value="Unassembled WGS sequence"/>
</dbReference>
<dbReference type="InterPro" id="IPR036761">
    <property type="entry name" value="TTHA0802/YceI-like_sf"/>
</dbReference>
<sequence>MKLSQQIIFLILSFCSSVYADSLPQWEIIPAESSISFTGTQNNAPVTGAFKSFKGTIQVDPIKPESASLDFIISMDSLSVSYADLANILITPEWFDVKAFPTAVFKSNKINKIDEQHYTAEGILTIKNKSQPVVLTFTALESPKDHGVVEGSTQIKRSTFGVGLGEWASTDAVKDEVTVNFKIAASRKK</sequence>
<evidence type="ECO:0000313" key="4">
    <source>
        <dbReference type="Proteomes" id="UP001615550"/>
    </source>
</evidence>
<name>A0ABW8D8A4_9GAMM</name>
<keyword evidence="1" id="KW-0732">Signal</keyword>
<dbReference type="Pfam" id="PF04264">
    <property type="entry name" value="YceI"/>
    <property type="match status" value="1"/>
</dbReference>
<dbReference type="SMART" id="SM00867">
    <property type="entry name" value="YceI"/>
    <property type="match status" value="1"/>
</dbReference>
<dbReference type="InterPro" id="IPR007372">
    <property type="entry name" value="Lipid/polyisoprenoid-bd_YceI"/>
</dbReference>
<comment type="caution">
    <text evidence="3">The sequence shown here is derived from an EMBL/GenBank/DDBJ whole genome shotgun (WGS) entry which is preliminary data.</text>
</comment>
<dbReference type="SUPFAM" id="SSF101874">
    <property type="entry name" value="YceI-like"/>
    <property type="match status" value="1"/>
</dbReference>
<dbReference type="PANTHER" id="PTHR34406:SF1">
    <property type="entry name" value="PROTEIN YCEI"/>
    <property type="match status" value="1"/>
</dbReference>
<accession>A0ABW8D8A4</accession>
<evidence type="ECO:0000259" key="2">
    <source>
        <dbReference type="SMART" id="SM00867"/>
    </source>
</evidence>
<dbReference type="Gene3D" id="2.40.128.110">
    <property type="entry name" value="Lipid/polyisoprenoid-binding, YceI-like"/>
    <property type="match status" value="1"/>
</dbReference>
<feature type="signal peptide" evidence="1">
    <location>
        <begin position="1"/>
        <end position="20"/>
    </location>
</feature>
<reference evidence="3 4" key="1">
    <citation type="submission" date="2024-08" db="EMBL/GenBank/DDBJ databases">
        <title>Draft Genome Sequence of Legionella lytica strain DSB2004, Isolated From a Fire Sprinkler System.</title>
        <authorList>
            <person name="Everhart A.D."/>
            <person name="Kidane D.T."/>
            <person name="Farone A.L."/>
            <person name="Farone M.B."/>
        </authorList>
    </citation>
    <scope>NUCLEOTIDE SEQUENCE [LARGE SCALE GENOMIC DNA]</scope>
    <source>
        <strain evidence="3 4">DSB2004</strain>
    </source>
</reference>
<dbReference type="PANTHER" id="PTHR34406">
    <property type="entry name" value="PROTEIN YCEI"/>
    <property type="match status" value="1"/>
</dbReference>
<keyword evidence="4" id="KW-1185">Reference proteome</keyword>
<dbReference type="RefSeq" id="WP_400186247.1">
    <property type="nucleotide sequence ID" value="NZ_JBGORX010000001.1"/>
</dbReference>
<gene>
    <name evidence="3" type="ORF">ACD661_03170</name>
</gene>
<evidence type="ECO:0000256" key="1">
    <source>
        <dbReference type="SAM" id="SignalP"/>
    </source>
</evidence>
<organism evidence="3 4">
    <name type="scientific">Legionella lytica</name>
    <dbReference type="NCBI Taxonomy" id="96232"/>
    <lineage>
        <taxon>Bacteria</taxon>
        <taxon>Pseudomonadati</taxon>
        <taxon>Pseudomonadota</taxon>
        <taxon>Gammaproteobacteria</taxon>
        <taxon>Legionellales</taxon>
        <taxon>Legionellaceae</taxon>
        <taxon>Legionella</taxon>
    </lineage>
</organism>
<feature type="domain" description="Lipid/polyisoprenoid-binding YceI-like" evidence="2">
    <location>
        <begin position="25"/>
        <end position="186"/>
    </location>
</feature>
<protein>
    <submittedName>
        <fullName evidence="3">YceI family protein</fullName>
    </submittedName>
</protein>
<feature type="chain" id="PRO_5045420519" evidence="1">
    <location>
        <begin position="21"/>
        <end position="189"/>
    </location>
</feature>